<gene>
    <name evidence="9" type="ORF">DEX24_09985</name>
</gene>
<dbReference type="Gene3D" id="1.20.1250.20">
    <property type="entry name" value="MFS general substrate transporter like domains"/>
    <property type="match status" value="1"/>
</dbReference>
<feature type="transmembrane region" description="Helical" evidence="7">
    <location>
        <begin position="79"/>
        <end position="100"/>
    </location>
</feature>
<feature type="transmembrane region" description="Helical" evidence="7">
    <location>
        <begin position="227"/>
        <end position="250"/>
    </location>
</feature>
<dbReference type="GO" id="GO:0022857">
    <property type="term" value="F:transmembrane transporter activity"/>
    <property type="evidence" value="ECO:0007669"/>
    <property type="project" value="InterPro"/>
</dbReference>
<evidence type="ECO:0000256" key="1">
    <source>
        <dbReference type="ARBA" id="ARBA00004651"/>
    </source>
</evidence>
<comment type="subcellular location">
    <subcellularLocation>
        <location evidence="1">Cell membrane</location>
        <topology evidence="1">Multi-pass membrane protein</topology>
    </subcellularLocation>
</comment>
<feature type="transmembrane region" description="Helical" evidence="7">
    <location>
        <begin position="12"/>
        <end position="31"/>
    </location>
</feature>
<feature type="transmembrane region" description="Helical" evidence="7">
    <location>
        <begin position="384"/>
        <end position="403"/>
    </location>
</feature>
<keyword evidence="4 7" id="KW-0812">Transmembrane</keyword>
<keyword evidence="10" id="KW-1185">Reference proteome</keyword>
<accession>A0A2U3AKK3</accession>
<dbReference type="SUPFAM" id="SSF103473">
    <property type="entry name" value="MFS general substrate transporter"/>
    <property type="match status" value="1"/>
</dbReference>
<evidence type="ECO:0000256" key="5">
    <source>
        <dbReference type="ARBA" id="ARBA00022989"/>
    </source>
</evidence>
<dbReference type="EMBL" id="QFVR01000012">
    <property type="protein sequence ID" value="PWI25066.1"/>
    <property type="molecule type" value="Genomic_DNA"/>
</dbReference>
<dbReference type="Pfam" id="PF07690">
    <property type="entry name" value="MFS_1"/>
    <property type="match status" value="1"/>
</dbReference>
<dbReference type="CDD" id="cd06173">
    <property type="entry name" value="MFS_MefA_like"/>
    <property type="match status" value="1"/>
</dbReference>
<evidence type="ECO:0000256" key="6">
    <source>
        <dbReference type="ARBA" id="ARBA00023136"/>
    </source>
</evidence>
<feature type="transmembrane region" description="Helical" evidence="7">
    <location>
        <begin position="356"/>
        <end position="378"/>
    </location>
</feature>
<organism evidence="9 10">
    <name type="scientific">Kurthia sibirica</name>
    <dbReference type="NCBI Taxonomy" id="202750"/>
    <lineage>
        <taxon>Bacteria</taxon>
        <taxon>Bacillati</taxon>
        <taxon>Bacillota</taxon>
        <taxon>Bacilli</taxon>
        <taxon>Bacillales</taxon>
        <taxon>Caryophanaceae</taxon>
        <taxon>Kurthia</taxon>
    </lineage>
</organism>
<feature type="transmembrane region" description="Helical" evidence="7">
    <location>
        <begin position="256"/>
        <end position="278"/>
    </location>
</feature>
<proteinExistence type="predicted"/>
<evidence type="ECO:0000313" key="10">
    <source>
        <dbReference type="Proteomes" id="UP000245938"/>
    </source>
</evidence>
<comment type="caution">
    <text evidence="9">The sequence shown here is derived from an EMBL/GenBank/DDBJ whole genome shotgun (WGS) entry which is preliminary data.</text>
</comment>
<evidence type="ECO:0000256" key="7">
    <source>
        <dbReference type="SAM" id="Phobius"/>
    </source>
</evidence>
<dbReference type="InterPro" id="IPR020846">
    <property type="entry name" value="MFS_dom"/>
</dbReference>
<dbReference type="RefSeq" id="WP_109306292.1">
    <property type="nucleotide sequence ID" value="NZ_BJUF01000023.1"/>
</dbReference>
<dbReference type="InterPro" id="IPR036259">
    <property type="entry name" value="MFS_trans_sf"/>
</dbReference>
<sequence>MPQSPIEIKANRNLITFFVSKMLTSLGFTVFSFGISLYILALTGSALSFATNIVFNVLPRALAAPFAGYVADRFSKKKIVILSMTGITLSVVSLIVYTALYGMSVYAIYTITAIFSTIGAFNGVAFSSAIPSLVGKNRIQKAMSFNQISYSIGGIGGPVIGGMLYGFVSMQVFLIIMASAYFIALLLEASMNFTLFEVPLTKKKESMSESMKQGWAYLQTQPIVKSLLWMNLSLNFFASAISVGVVFILVEKLDIASNYIGMIQGCGAVGMLIASIYLSMKRQMDHAIPFIKKSALGVCFFMALLALPLFFDFTQSMYFLYYSALLLCLSAMTICTNTPIGVMIQKYVDDEYRGRVFGIIETISIGSGPIGALLFGLLFDFVDARILLIIVAVSLASLLLLFMSKIEKRLV</sequence>
<evidence type="ECO:0000259" key="8">
    <source>
        <dbReference type="PROSITE" id="PS50850"/>
    </source>
</evidence>
<dbReference type="AlphaFoldDB" id="A0A2U3AKK3"/>
<dbReference type="GO" id="GO:0005886">
    <property type="term" value="C:plasma membrane"/>
    <property type="evidence" value="ECO:0007669"/>
    <property type="project" value="UniProtKB-SubCell"/>
</dbReference>
<evidence type="ECO:0000256" key="4">
    <source>
        <dbReference type="ARBA" id="ARBA00022692"/>
    </source>
</evidence>
<dbReference type="PANTHER" id="PTHR43266:SF9">
    <property type="entry name" value="PERMEASE, MAJOR FACILITATOR SUPERFAMILY-RELATED"/>
    <property type="match status" value="1"/>
</dbReference>
<evidence type="ECO:0000313" key="9">
    <source>
        <dbReference type="EMBL" id="PWI25066.1"/>
    </source>
</evidence>
<protein>
    <submittedName>
        <fullName evidence="9">MFS transporter</fullName>
    </submittedName>
</protein>
<reference evidence="9 10" key="1">
    <citation type="submission" date="2018-05" db="EMBL/GenBank/DDBJ databases">
        <title>Kurthia sibirica genome sequence.</title>
        <authorList>
            <person name="Maclea K.S."/>
            <person name="Goen A.E."/>
        </authorList>
    </citation>
    <scope>NUCLEOTIDE SEQUENCE [LARGE SCALE GENOMIC DNA]</scope>
    <source>
        <strain evidence="9 10">ATCC 49154</strain>
    </source>
</reference>
<feature type="transmembrane region" description="Helical" evidence="7">
    <location>
        <begin position="37"/>
        <end position="58"/>
    </location>
</feature>
<feature type="transmembrane region" description="Helical" evidence="7">
    <location>
        <begin position="106"/>
        <end position="127"/>
    </location>
</feature>
<keyword evidence="6 7" id="KW-0472">Membrane</keyword>
<feature type="transmembrane region" description="Helical" evidence="7">
    <location>
        <begin position="173"/>
        <end position="196"/>
    </location>
</feature>
<evidence type="ECO:0000256" key="3">
    <source>
        <dbReference type="ARBA" id="ARBA00022475"/>
    </source>
</evidence>
<feature type="transmembrane region" description="Helical" evidence="7">
    <location>
        <begin position="317"/>
        <end position="344"/>
    </location>
</feature>
<dbReference type="Proteomes" id="UP000245938">
    <property type="component" value="Unassembled WGS sequence"/>
</dbReference>
<feature type="transmembrane region" description="Helical" evidence="7">
    <location>
        <begin position="148"/>
        <end position="167"/>
    </location>
</feature>
<keyword evidence="5 7" id="KW-1133">Transmembrane helix</keyword>
<dbReference type="OrthoDB" id="9775268at2"/>
<feature type="transmembrane region" description="Helical" evidence="7">
    <location>
        <begin position="290"/>
        <end position="311"/>
    </location>
</feature>
<keyword evidence="3" id="KW-1003">Cell membrane</keyword>
<evidence type="ECO:0000256" key="2">
    <source>
        <dbReference type="ARBA" id="ARBA00022448"/>
    </source>
</evidence>
<keyword evidence="2" id="KW-0813">Transport</keyword>
<dbReference type="PANTHER" id="PTHR43266">
    <property type="entry name" value="MACROLIDE-EFFLUX PROTEIN"/>
    <property type="match status" value="1"/>
</dbReference>
<name>A0A2U3AKK3_9BACL</name>
<dbReference type="InterPro" id="IPR011701">
    <property type="entry name" value="MFS"/>
</dbReference>
<dbReference type="PROSITE" id="PS50850">
    <property type="entry name" value="MFS"/>
    <property type="match status" value="1"/>
</dbReference>
<feature type="domain" description="Major facilitator superfamily (MFS) profile" evidence="8">
    <location>
        <begin position="13"/>
        <end position="409"/>
    </location>
</feature>